<name>A0A414SFX1_9FIRM</name>
<reference evidence="1 2" key="1">
    <citation type="submission" date="2018-08" db="EMBL/GenBank/DDBJ databases">
        <title>A genome reference for cultivated species of the human gut microbiota.</title>
        <authorList>
            <person name="Zou Y."/>
            <person name="Xue W."/>
            <person name="Luo G."/>
        </authorList>
    </citation>
    <scope>NUCLEOTIDE SEQUENCE [LARGE SCALE GENOMIC DNA]</scope>
    <source>
        <strain evidence="1 2">AM22-9LB</strain>
    </source>
</reference>
<evidence type="ECO:0000313" key="1">
    <source>
        <dbReference type="EMBL" id="RHG18065.1"/>
    </source>
</evidence>
<comment type="caution">
    <text evidence="1">The sequence shown here is derived from an EMBL/GenBank/DDBJ whole genome shotgun (WGS) entry which is preliminary data.</text>
</comment>
<dbReference type="EMBL" id="QRHZ01000003">
    <property type="protein sequence ID" value="RHG18065.1"/>
    <property type="molecule type" value="Genomic_DNA"/>
</dbReference>
<evidence type="ECO:0000313" key="2">
    <source>
        <dbReference type="Proteomes" id="UP000284220"/>
    </source>
</evidence>
<accession>A0A414SFX1</accession>
<sequence length="126" mass="14325">MNVNSVIKLNLPKIRQLTDAQITALEQTAEALHTEVVQAQVFPRDTGNLQNESTFLDRSESSHGKVSIISSTPYARRLYFHPEYHFQTGENPNARGKWYTDWLPGGKEADFAAKAFKEIYRRLTGV</sequence>
<protein>
    <recommendedName>
        <fullName evidence="3">Minor capsid protein</fullName>
    </recommendedName>
</protein>
<gene>
    <name evidence="1" type="ORF">DW272_06870</name>
</gene>
<organism evidence="1 2">
    <name type="scientific">Blautia obeum</name>
    <dbReference type="NCBI Taxonomy" id="40520"/>
    <lineage>
        <taxon>Bacteria</taxon>
        <taxon>Bacillati</taxon>
        <taxon>Bacillota</taxon>
        <taxon>Clostridia</taxon>
        <taxon>Lachnospirales</taxon>
        <taxon>Lachnospiraceae</taxon>
        <taxon>Blautia</taxon>
    </lineage>
</organism>
<dbReference type="Proteomes" id="UP000284220">
    <property type="component" value="Unassembled WGS sequence"/>
</dbReference>
<dbReference type="AlphaFoldDB" id="A0A414SFX1"/>
<evidence type="ECO:0008006" key="3">
    <source>
        <dbReference type="Google" id="ProtNLM"/>
    </source>
</evidence>
<proteinExistence type="predicted"/>